<accession>A0ABX4EG12</accession>
<reference evidence="1 2" key="1">
    <citation type="submission" date="2017-08" db="EMBL/GenBank/DDBJ databases">
        <title>Comparative genomics of non-oral Prevotella species.</title>
        <authorList>
            <person name="Accetto T."/>
            <person name="Nograsek B."/>
            <person name="Avgustin G."/>
        </authorList>
    </citation>
    <scope>NUCLEOTIDE SEQUENCE [LARGE SCALE GENOMIC DNA]</scope>
    <source>
        <strain evidence="1 2">TC1-1</strain>
    </source>
</reference>
<evidence type="ECO:0000313" key="2">
    <source>
        <dbReference type="Proteomes" id="UP000216189"/>
    </source>
</evidence>
<sequence length="77" mass="8631">MALWKILVKNNGNAPCTDKRQRLEKGMFVETSTTSTTPPLGLTREQPLLASLFTSKYGINIDPHKMNGSYFICERIG</sequence>
<name>A0ABX4EG12_SEGBR</name>
<dbReference type="RefSeq" id="WP_024989247.1">
    <property type="nucleotide sequence ID" value="NZ_CAMHCI010000004.1"/>
</dbReference>
<keyword evidence="2" id="KW-1185">Reference proteome</keyword>
<comment type="caution">
    <text evidence="1">The sequence shown here is derived from an EMBL/GenBank/DDBJ whole genome shotgun (WGS) entry which is preliminary data.</text>
</comment>
<evidence type="ECO:0000313" key="1">
    <source>
        <dbReference type="EMBL" id="OYP54167.1"/>
    </source>
</evidence>
<gene>
    <name evidence="1" type="ORF">CIK91_10125</name>
</gene>
<organism evidence="1 2">
    <name type="scientific">Segatella bryantii</name>
    <name type="common">Prevotella bryantii</name>
    <dbReference type="NCBI Taxonomy" id="77095"/>
    <lineage>
        <taxon>Bacteria</taxon>
        <taxon>Pseudomonadati</taxon>
        <taxon>Bacteroidota</taxon>
        <taxon>Bacteroidia</taxon>
        <taxon>Bacteroidales</taxon>
        <taxon>Prevotellaceae</taxon>
        <taxon>Segatella</taxon>
    </lineage>
</organism>
<dbReference type="EMBL" id="NPJF01000050">
    <property type="protein sequence ID" value="OYP54167.1"/>
    <property type="molecule type" value="Genomic_DNA"/>
</dbReference>
<proteinExistence type="predicted"/>
<protein>
    <submittedName>
        <fullName evidence="1">Uncharacterized protein</fullName>
    </submittedName>
</protein>
<dbReference type="Proteomes" id="UP000216189">
    <property type="component" value="Unassembled WGS sequence"/>
</dbReference>